<evidence type="ECO:0000313" key="3">
    <source>
        <dbReference type="Proteomes" id="UP000294933"/>
    </source>
</evidence>
<organism evidence="2 3">
    <name type="scientific">Rickenella mellea</name>
    <dbReference type="NCBI Taxonomy" id="50990"/>
    <lineage>
        <taxon>Eukaryota</taxon>
        <taxon>Fungi</taxon>
        <taxon>Dikarya</taxon>
        <taxon>Basidiomycota</taxon>
        <taxon>Agaricomycotina</taxon>
        <taxon>Agaricomycetes</taxon>
        <taxon>Hymenochaetales</taxon>
        <taxon>Rickenellaceae</taxon>
        <taxon>Rickenella</taxon>
    </lineage>
</organism>
<dbReference type="Proteomes" id="UP000294933">
    <property type="component" value="Unassembled WGS sequence"/>
</dbReference>
<dbReference type="EMBL" id="ML170191">
    <property type="protein sequence ID" value="TDL20085.1"/>
    <property type="molecule type" value="Genomic_DNA"/>
</dbReference>
<keyword evidence="3" id="KW-1185">Reference proteome</keyword>
<name>A0A4Y7PY63_9AGAM</name>
<gene>
    <name evidence="2" type="ORF">BD410DRAFT_391327</name>
</gene>
<dbReference type="STRING" id="50990.A0A4Y7PY63"/>
<evidence type="ECO:0000259" key="1">
    <source>
        <dbReference type="Pfam" id="PF12937"/>
    </source>
</evidence>
<reference evidence="2 3" key="1">
    <citation type="submission" date="2018-06" db="EMBL/GenBank/DDBJ databases">
        <title>A transcriptomic atlas of mushroom development highlights an independent origin of complex multicellularity.</title>
        <authorList>
            <consortium name="DOE Joint Genome Institute"/>
            <person name="Krizsan K."/>
            <person name="Almasi E."/>
            <person name="Merenyi Z."/>
            <person name="Sahu N."/>
            <person name="Viragh M."/>
            <person name="Koszo T."/>
            <person name="Mondo S."/>
            <person name="Kiss B."/>
            <person name="Balint B."/>
            <person name="Kues U."/>
            <person name="Barry K."/>
            <person name="Hegedus J.C."/>
            <person name="Henrissat B."/>
            <person name="Johnson J."/>
            <person name="Lipzen A."/>
            <person name="Ohm R."/>
            <person name="Nagy I."/>
            <person name="Pangilinan J."/>
            <person name="Yan J."/>
            <person name="Xiong Y."/>
            <person name="Grigoriev I.V."/>
            <person name="Hibbett D.S."/>
            <person name="Nagy L.G."/>
        </authorList>
    </citation>
    <scope>NUCLEOTIDE SEQUENCE [LARGE SCALE GENOMIC DNA]</scope>
    <source>
        <strain evidence="2 3">SZMC22713</strain>
    </source>
</reference>
<dbReference type="SUPFAM" id="SSF81383">
    <property type="entry name" value="F-box domain"/>
    <property type="match status" value="1"/>
</dbReference>
<dbReference type="Pfam" id="PF12937">
    <property type="entry name" value="F-box-like"/>
    <property type="match status" value="1"/>
</dbReference>
<dbReference type="OrthoDB" id="2269034at2759"/>
<feature type="domain" description="F-box" evidence="1">
    <location>
        <begin position="19"/>
        <end position="82"/>
    </location>
</feature>
<dbReference type="AlphaFoldDB" id="A0A4Y7PY63"/>
<dbReference type="VEuPathDB" id="FungiDB:BD410DRAFT_391327"/>
<accession>A0A4Y7PY63</accession>
<dbReference type="InterPro" id="IPR036047">
    <property type="entry name" value="F-box-like_dom_sf"/>
</dbReference>
<sequence>MNTSAHILEGGGGDGYSPIQQLPPELLCDIFHHCISHPTRRSGFFRLPYPSVTEAPLKLGRVCRSWRQLVLSTPTLWSRLSLGAGRSRK</sequence>
<dbReference type="Gene3D" id="1.20.1280.50">
    <property type="match status" value="1"/>
</dbReference>
<evidence type="ECO:0000313" key="2">
    <source>
        <dbReference type="EMBL" id="TDL20085.1"/>
    </source>
</evidence>
<protein>
    <recommendedName>
        <fullName evidence="1">F-box domain-containing protein</fullName>
    </recommendedName>
</protein>
<dbReference type="InterPro" id="IPR001810">
    <property type="entry name" value="F-box_dom"/>
</dbReference>
<proteinExistence type="predicted"/>